<gene>
    <name evidence="2" type="ORF">LHA35_24705</name>
</gene>
<dbReference type="Proteomes" id="UP001139311">
    <property type="component" value="Unassembled WGS sequence"/>
</dbReference>
<feature type="transmembrane region" description="Helical" evidence="1">
    <location>
        <begin position="25"/>
        <end position="47"/>
    </location>
</feature>
<evidence type="ECO:0000313" key="3">
    <source>
        <dbReference type="Proteomes" id="UP001139311"/>
    </source>
</evidence>
<accession>A0A9X1LDK4</accession>
<evidence type="ECO:0008006" key="4">
    <source>
        <dbReference type="Google" id="ProtNLM"/>
    </source>
</evidence>
<keyword evidence="1" id="KW-0472">Membrane</keyword>
<protein>
    <recommendedName>
        <fullName evidence="4">Iron reductase</fullName>
    </recommendedName>
</protein>
<keyword evidence="3" id="KW-1185">Reference proteome</keyword>
<feature type="transmembrane region" description="Helical" evidence="1">
    <location>
        <begin position="91"/>
        <end position="111"/>
    </location>
</feature>
<keyword evidence="1" id="KW-1133">Transmembrane helix</keyword>
<feature type="transmembrane region" description="Helical" evidence="1">
    <location>
        <begin position="187"/>
        <end position="214"/>
    </location>
</feature>
<sequence length="218" mass="23352">MLLMAVALFLPGFLLHTAPRFPGSLIGSLLGIIAALLFVLLLAFSLAKRIPWLKRRASLSAMLTFHVYAGAIGAVFGILHTGHTYQSPLGITLIVAMLVVVLSGFVGRHYLARIGNDIRAQRVELGTLRTRYDAIAGGIASMLKGGSIRTAAAGPLDVPVPTLVAGIADLEDSIGGREALKRTLSRWVVAHIVAALVLYPLLALHIWSGIYYGLRWLP</sequence>
<dbReference type="AlphaFoldDB" id="A0A9X1LDK4"/>
<comment type="caution">
    <text evidence="2">The sequence shown here is derived from an EMBL/GenBank/DDBJ whole genome shotgun (WGS) entry which is preliminary data.</text>
</comment>
<keyword evidence="1" id="KW-0812">Transmembrane</keyword>
<dbReference type="EMBL" id="JAJAQI010000057">
    <property type="protein sequence ID" value="MCB4824932.1"/>
    <property type="molecule type" value="Genomic_DNA"/>
</dbReference>
<proteinExistence type="predicted"/>
<feature type="transmembrane region" description="Helical" evidence="1">
    <location>
        <begin position="59"/>
        <end position="79"/>
    </location>
</feature>
<evidence type="ECO:0000313" key="2">
    <source>
        <dbReference type="EMBL" id="MCB4824932.1"/>
    </source>
</evidence>
<organism evidence="2 3">
    <name type="scientific">Roseicella aerolata</name>
    <dbReference type="NCBI Taxonomy" id="2883479"/>
    <lineage>
        <taxon>Bacteria</taxon>
        <taxon>Pseudomonadati</taxon>
        <taxon>Pseudomonadota</taxon>
        <taxon>Alphaproteobacteria</taxon>
        <taxon>Acetobacterales</taxon>
        <taxon>Roseomonadaceae</taxon>
        <taxon>Roseicella</taxon>
    </lineage>
</organism>
<reference evidence="2" key="1">
    <citation type="submission" date="2021-10" db="EMBL/GenBank/DDBJ databases">
        <title>Roseicella aerolatum sp. nov., isolated from aerosols of e-waste dismantling site.</title>
        <authorList>
            <person name="Qin T."/>
        </authorList>
    </citation>
    <scope>NUCLEOTIDE SEQUENCE</scope>
    <source>
        <strain evidence="2">GB24</strain>
    </source>
</reference>
<name>A0A9X1LDK4_9PROT</name>
<dbReference type="RefSeq" id="WP_226613526.1">
    <property type="nucleotide sequence ID" value="NZ_JAJAQI010000057.1"/>
</dbReference>
<evidence type="ECO:0000256" key="1">
    <source>
        <dbReference type="SAM" id="Phobius"/>
    </source>
</evidence>